<organism evidence="1 2">
    <name type="scientific">Volvox africanus</name>
    <dbReference type="NCBI Taxonomy" id="51714"/>
    <lineage>
        <taxon>Eukaryota</taxon>
        <taxon>Viridiplantae</taxon>
        <taxon>Chlorophyta</taxon>
        <taxon>core chlorophytes</taxon>
        <taxon>Chlorophyceae</taxon>
        <taxon>CS clade</taxon>
        <taxon>Chlamydomonadales</taxon>
        <taxon>Volvocaceae</taxon>
        <taxon>Volvox</taxon>
    </lineage>
</organism>
<dbReference type="EMBL" id="BNCO01000114">
    <property type="protein sequence ID" value="GIL68343.1"/>
    <property type="molecule type" value="Genomic_DNA"/>
</dbReference>
<reference evidence="1" key="1">
    <citation type="journal article" date="2021" name="Proc. Natl. Acad. Sci. U.S.A.">
        <title>Three genomes in the algal genus Volvox reveal the fate of a haploid sex-determining region after a transition to homothallism.</title>
        <authorList>
            <person name="Yamamoto K."/>
            <person name="Hamaji T."/>
            <person name="Kawai-Toyooka H."/>
            <person name="Matsuzaki R."/>
            <person name="Takahashi F."/>
            <person name="Nishimura Y."/>
            <person name="Kawachi M."/>
            <person name="Noguchi H."/>
            <person name="Minakuchi Y."/>
            <person name="Umen J.G."/>
            <person name="Toyoda A."/>
            <person name="Nozaki H."/>
        </authorList>
    </citation>
    <scope>NUCLEOTIDE SEQUENCE</scope>
    <source>
        <strain evidence="1">NIES-3780</strain>
    </source>
</reference>
<comment type="caution">
    <text evidence="1">The sequence shown here is derived from an EMBL/GenBank/DDBJ whole genome shotgun (WGS) entry which is preliminary data.</text>
</comment>
<dbReference type="Proteomes" id="UP000747399">
    <property type="component" value="Unassembled WGS sequence"/>
</dbReference>
<gene>
    <name evidence="1" type="ORF">Vafri_21543</name>
</gene>
<protein>
    <submittedName>
        <fullName evidence="1">Uncharacterized protein</fullName>
    </submittedName>
</protein>
<name>A0A8J4FAN6_9CHLO</name>
<dbReference type="AlphaFoldDB" id="A0A8J4FAN6"/>
<keyword evidence="2" id="KW-1185">Reference proteome</keyword>
<evidence type="ECO:0000313" key="1">
    <source>
        <dbReference type="EMBL" id="GIL68343.1"/>
    </source>
</evidence>
<proteinExistence type="predicted"/>
<evidence type="ECO:0000313" key="2">
    <source>
        <dbReference type="Proteomes" id="UP000747399"/>
    </source>
</evidence>
<accession>A0A8J4FAN6</accession>
<feature type="non-terminal residue" evidence="1">
    <location>
        <position position="1"/>
    </location>
</feature>
<sequence length="101" mass="11168">RTGFTSVRRSRITSSVVYWIPRFTKCGKSCASLYDTFSADFEVFKMSADIFMCVPGTLPPLMRALGNVHLHMLLPPSGELALGTYLLCINPQTSIYIKSGS</sequence>